<name>E6PVJ9_9ZZZZ</name>
<feature type="compositionally biased region" description="Pro residues" evidence="4">
    <location>
        <begin position="299"/>
        <end position="311"/>
    </location>
</feature>
<dbReference type="EMBL" id="CABM01000064">
    <property type="protein sequence ID" value="CBH98956.1"/>
    <property type="molecule type" value="Genomic_DNA"/>
</dbReference>
<dbReference type="InterPro" id="IPR034718">
    <property type="entry name" value="RlpA"/>
</dbReference>
<feature type="region of interest" description="Disordered" evidence="4">
    <location>
        <begin position="198"/>
        <end position="228"/>
    </location>
</feature>
<keyword evidence="1" id="KW-0732">Signal</keyword>
<dbReference type="PANTHER" id="PTHR34183">
    <property type="entry name" value="ENDOLYTIC PEPTIDOGLYCAN TRANSGLYCOSYLASE RLPA"/>
    <property type="match status" value="1"/>
</dbReference>
<gene>
    <name evidence="6" type="ORF">CARN2_0130</name>
</gene>
<dbReference type="HAMAP" id="MF_02071">
    <property type="entry name" value="RlpA"/>
    <property type="match status" value="1"/>
</dbReference>
<feature type="compositionally biased region" description="Polar residues" evidence="4">
    <location>
        <begin position="288"/>
        <end position="297"/>
    </location>
</feature>
<dbReference type="Gene3D" id="2.40.40.10">
    <property type="entry name" value="RlpA-like domain"/>
    <property type="match status" value="1"/>
</dbReference>
<evidence type="ECO:0000256" key="2">
    <source>
        <dbReference type="ARBA" id="ARBA00023239"/>
    </source>
</evidence>
<proteinExistence type="inferred from homology"/>
<evidence type="ECO:0000256" key="4">
    <source>
        <dbReference type="SAM" id="MobiDB-lite"/>
    </source>
</evidence>
<protein>
    <submittedName>
        <fullName evidence="6">Putative rare lipoprotein A</fullName>
    </submittedName>
</protein>
<dbReference type="GO" id="GO:0042834">
    <property type="term" value="F:peptidoglycan binding"/>
    <property type="evidence" value="ECO:0007669"/>
    <property type="project" value="InterPro"/>
</dbReference>
<dbReference type="PANTHER" id="PTHR34183:SF8">
    <property type="entry name" value="ENDOLYTIC PEPTIDOGLYCAN TRANSGLYCOSYLASE RLPA-RELATED"/>
    <property type="match status" value="1"/>
</dbReference>
<accession>E6PVJ9</accession>
<dbReference type="InterPro" id="IPR036680">
    <property type="entry name" value="SPOR-like_sf"/>
</dbReference>
<dbReference type="Pfam" id="PF05036">
    <property type="entry name" value="SPOR"/>
    <property type="match status" value="1"/>
</dbReference>
<dbReference type="GO" id="GO:0016829">
    <property type="term" value="F:lyase activity"/>
    <property type="evidence" value="ECO:0007669"/>
    <property type="project" value="UniProtKB-KW"/>
</dbReference>
<dbReference type="GO" id="GO:0071555">
    <property type="term" value="P:cell wall organization"/>
    <property type="evidence" value="ECO:0007669"/>
    <property type="project" value="UniProtKB-KW"/>
</dbReference>
<evidence type="ECO:0000313" key="6">
    <source>
        <dbReference type="EMBL" id="CBH98956.1"/>
    </source>
</evidence>
<dbReference type="NCBIfam" id="TIGR00413">
    <property type="entry name" value="rlpA"/>
    <property type="match status" value="1"/>
</dbReference>
<feature type="domain" description="SPOR" evidence="5">
    <location>
        <begin position="321"/>
        <end position="401"/>
    </location>
</feature>
<evidence type="ECO:0000256" key="1">
    <source>
        <dbReference type="ARBA" id="ARBA00022729"/>
    </source>
</evidence>
<comment type="caution">
    <text evidence="6">The sequence shown here is derived from an EMBL/GenBank/DDBJ whole genome shotgun (WGS) entry which is preliminary data.</text>
</comment>
<evidence type="ECO:0000256" key="3">
    <source>
        <dbReference type="ARBA" id="ARBA00023316"/>
    </source>
</evidence>
<keyword evidence="3" id="KW-0961">Cell wall biogenesis/degradation</keyword>
<evidence type="ECO:0000259" key="5">
    <source>
        <dbReference type="PROSITE" id="PS51724"/>
    </source>
</evidence>
<dbReference type="AlphaFoldDB" id="E6PVJ9"/>
<dbReference type="SUPFAM" id="SSF50685">
    <property type="entry name" value="Barwin-like endoglucanases"/>
    <property type="match status" value="1"/>
</dbReference>
<dbReference type="CDD" id="cd22268">
    <property type="entry name" value="DPBB_RlpA-like"/>
    <property type="match status" value="1"/>
</dbReference>
<dbReference type="InterPro" id="IPR009009">
    <property type="entry name" value="RlpA-like_DPBB"/>
</dbReference>
<dbReference type="Gene3D" id="3.30.70.1070">
    <property type="entry name" value="Sporulation related repeat"/>
    <property type="match status" value="1"/>
</dbReference>
<dbReference type="PROSITE" id="PS51724">
    <property type="entry name" value="SPOR"/>
    <property type="match status" value="1"/>
</dbReference>
<dbReference type="InterPro" id="IPR007730">
    <property type="entry name" value="SPOR-like_dom"/>
</dbReference>
<reference evidence="6" key="1">
    <citation type="submission" date="2009-10" db="EMBL/GenBank/DDBJ databases">
        <title>Diversity of trophic interactions inside an arsenic-rich microbial ecosystem.</title>
        <authorList>
            <person name="Bertin P.N."/>
            <person name="Heinrich-Salmeron A."/>
            <person name="Pelletier E."/>
            <person name="Goulhen-Chollet F."/>
            <person name="Arsene-Ploetze F."/>
            <person name="Gallien S."/>
            <person name="Calteau A."/>
            <person name="Vallenet D."/>
            <person name="Casiot C."/>
            <person name="Chane-Woon-Ming B."/>
            <person name="Giloteaux L."/>
            <person name="Barakat M."/>
            <person name="Bonnefoy V."/>
            <person name="Bruneel O."/>
            <person name="Chandler M."/>
            <person name="Cleiss J."/>
            <person name="Duran R."/>
            <person name="Elbaz-Poulichet F."/>
            <person name="Fonknechten N."/>
            <person name="Lauga B."/>
            <person name="Mornico D."/>
            <person name="Ortet P."/>
            <person name="Schaeffer C."/>
            <person name="Siguier P."/>
            <person name="Alexander Thil Smith A."/>
            <person name="Van Dorsselaer A."/>
            <person name="Weissenbach J."/>
            <person name="Medigue C."/>
            <person name="Le Paslier D."/>
        </authorList>
    </citation>
    <scope>NUCLEOTIDE SEQUENCE</scope>
</reference>
<feature type="region of interest" description="Disordered" evidence="4">
    <location>
        <begin position="258"/>
        <end position="324"/>
    </location>
</feature>
<keyword evidence="6" id="KW-0449">Lipoprotein</keyword>
<dbReference type="InterPro" id="IPR012997">
    <property type="entry name" value="RplA"/>
</dbReference>
<dbReference type="Pfam" id="PF03330">
    <property type="entry name" value="DPBB_1"/>
    <property type="match status" value="1"/>
</dbReference>
<dbReference type="SUPFAM" id="SSF110997">
    <property type="entry name" value="Sporulation related repeat"/>
    <property type="match status" value="1"/>
</dbReference>
<dbReference type="PROSITE" id="PS51257">
    <property type="entry name" value="PROKAR_LIPOPROTEIN"/>
    <property type="match status" value="1"/>
</dbReference>
<sequence>MSSGLKLVAGLSSAAAVACHPAPGKGWATLGFVPLLAVLFAMGGCSSVPLSSQGTEGQAPVNGESGCYAPAPNTRAAYNRTYRVLGRSYTPLRSASGYEAQGKASWYGWESGSTTSMGDRFNPRAFTAASRTLPLPTCVQVTNLANGRSALVVVNDRGPFVDSRIMDLSYGAAQALGITRTGTAQVRIVALAGNVPPATPSPASGAPATPATPQPGPSPMPANPALPEQFAPAPAVAVAQTGAVQDAGIVTQPLPPLQMAAVDSPTSPNPAGGGVPPAPAPVQPATGFSATPVSSTQAAPPPLAGPAPMPASVPQELAPQLPGSPQSYVQTGAFALQANAQAERARLMAAGVGPVIIVPGTIHGTVFYRVQIGPLASSQPDAALQSKLGSLGLNTYTLVQQ</sequence>
<dbReference type="InterPro" id="IPR036908">
    <property type="entry name" value="RlpA-like_sf"/>
</dbReference>
<feature type="compositionally biased region" description="Pro residues" evidence="4">
    <location>
        <begin position="210"/>
        <end position="224"/>
    </location>
</feature>
<keyword evidence="2" id="KW-0456">Lyase</keyword>
<organism evidence="6">
    <name type="scientific">mine drainage metagenome</name>
    <dbReference type="NCBI Taxonomy" id="410659"/>
    <lineage>
        <taxon>unclassified sequences</taxon>
        <taxon>metagenomes</taxon>
        <taxon>ecological metagenomes</taxon>
    </lineage>
</organism>